<organism evidence="2 3">
    <name type="scientific">Mycena rosella</name>
    <name type="common">Pink bonnet</name>
    <name type="synonym">Agaricus rosellus</name>
    <dbReference type="NCBI Taxonomy" id="1033263"/>
    <lineage>
        <taxon>Eukaryota</taxon>
        <taxon>Fungi</taxon>
        <taxon>Dikarya</taxon>
        <taxon>Basidiomycota</taxon>
        <taxon>Agaricomycotina</taxon>
        <taxon>Agaricomycetes</taxon>
        <taxon>Agaricomycetidae</taxon>
        <taxon>Agaricales</taxon>
        <taxon>Marasmiineae</taxon>
        <taxon>Mycenaceae</taxon>
        <taxon>Mycena</taxon>
    </lineage>
</organism>
<feature type="region of interest" description="Disordered" evidence="1">
    <location>
        <begin position="154"/>
        <end position="279"/>
    </location>
</feature>
<dbReference type="EMBL" id="JARKIE010000226">
    <property type="protein sequence ID" value="KAJ7664160.1"/>
    <property type="molecule type" value="Genomic_DNA"/>
</dbReference>
<feature type="compositionally biased region" description="Polar residues" evidence="1">
    <location>
        <begin position="166"/>
        <end position="199"/>
    </location>
</feature>
<dbReference type="AlphaFoldDB" id="A0AAD7CU73"/>
<name>A0AAD7CU73_MYCRO</name>
<protein>
    <submittedName>
        <fullName evidence="2">Uncharacterized protein</fullName>
    </submittedName>
</protein>
<evidence type="ECO:0000313" key="3">
    <source>
        <dbReference type="Proteomes" id="UP001221757"/>
    </source>
</evidence>
<proteinExistence type="predicted"/>
<sequence>MPADSVEAQLAAVRAVHYAVCGGGIVHSTLTPALAQYHALYSSTGNATLFTSTDAHHAAHVTVGHSIPLAKELADGEPAAAQVEALGPTPHLARTSSTRHALAQQLRASWIFCSERRTWWKMSCGERLRTMGAAVPSSMSNLTASQAARYEAHAAAAATKDGHLNATPTKSTQSAPASPTSLRQSLRTKLVDSNPSPRRNSADGLQVDLEGGDAPTPIVTSDRYGPPKHGRPSGHVALSASVQPSGTHLETVSTTPPGSSVRLKALKSGPQELEGLRKV</sequence>
<evidence type="ECO:0000256" key="1">
    <source>
        <dbReference type="SAM" id="MobiDB-lite"/>
    </source>
</evidence>
<gene>
    <name evidence="2" type="ORF">B0H17DRAFT_1211426</name>
</gene>
<comment type="caution">
    <text evidence="2">The sequence shown here is derived from an EMBL/GenBank/DDBJ whole genome shotgun (WGS) entry which is preliminary data.</text>
</comment>
<reference evidence="2" key="1">
    <citation type="submission" date="2023-03" db="EMBL/GenBank/DDBJ databases">
        <title>Massive genome expansion in bonnet fungi (Mycena s.s.) driven by repeated elements and novel gene families across ecological guilds.</title>
        <authorList>
            <consortium name="Lawrence Berkeley National Laboratory"/>
            <person name="Harder C.B."/>
            <person name="Miyauchi S."/>
            <person name="Viragh M."/>
            <person name="Kuo A."/>
            <person name="Thoen E."/>
            <person name="Andreopoulos B."/>
            <person name="Lu D."/>
            <person name="Skrede I."/>
            <person name="Drula E."/>
            <person name="Henrissat B."/>
            <person name="Morin E."/>
            <person name="Kohler A."/>
            <person name="Barry K."/>
            <person name="LaButti K."/>
            <person name="Morin E."/>
            <person name="Salamov A."/>
            <person name="Lipzen A."/>
            <person name="Mereny Z."/>
            <person name="Hegedus B."/>
            <person name="Baldrian P."/>
            <person name="Stursova M."/>
            <person name="Weitz H."/>
            <person name="Taylor A."/>
            <person name="Grigoriev I.V."/>
            <person name="Nagy L.G."/>
            <person name="Martin F."/>
            <person name="Kauserud H."/>
        </authorList>
    </citation>
    <scope>NUCLEOTIDE SEQUENCE</scope>
    <source>
        <strain evidence="2">CBHHK067</strain>
    </source>
</reference>
<accession>A0AAD7CU73</accession>
<keyword evidence="3" id="KW-1185">Reference proteome</keyword>
<evidence type="ECO:0000313" key="2">
    <source>
        <dbReference type="EMBL" id="KAJ7664160.1"/>
    </source>
</evidence>
<feature type="compositionally biased region" description="Polar residues" evidence="1">
    <location>
        <begin position="240"/>
        <end position="258"/>
    </location>
</feature>
<dbReference type="Proteomes" id="UP001221757">
    <property type="component" value="Unassembled WGS sequence"/>
</dbReference>